<reference evidence="1 2" key="1">
    <citation type="submission" date="2016-11" db="EMBL/GenBank/DDBJ databases">
        <title>Complete genome sequence of Sulfitobacter sp. AM1-D1, a toxic bacteria associated with marine dinoflagellate Alexandrium minutum in East China Sea.</title>
        <authorList>
            <person name="Yang Q."/>
            <person name="Zhang X."/>
            <person name="Tian X."/>
        </authorList>
    </citation>
    <scope>NUCLEOTIDE SEQUENCE [LARGE SCALE GENOMIC DNA]</scope>
    <source>
        <strain evidence="1 2">AM1-D1</strain>
    </source>
</reference>
<evidence type="ECO:0000313" key="2">
    <source>
        <dbReference type="Proteomes" id="UP000181897"/>
    </source>
</evidence>
<gene>
    <name evidence="1" type="ORF">BOO69_02090</name>
</gene>
<keyword evidence="2" id="KW-1185">Reference proteome</keyword>
<keyword evidence="1" id="KW-0489">Methyltransferase</keyword>
<name>A0A1J0WDE2_9RHOB</name>
<dbReference type="STRING" id="1917485.BOO69_02090"/>
<dbReference type="PANTHER" id="PTHR43861">
    <property type="entry name" value="TRANS-ACONITATE 2-METHYLTRANSFERASE-RELATED"/>
    <property type="match status" value="1"/>
</dbReference>
<dbReference type="Gene3D" id="3.40.50.150">
    <property type="entry name" value="Vaccinia Virus protein VP39"/>
    <property type="match status" value="1"/>
</dbReference>
<dbReference type="SUPFAM" id="SSF53335">
    <property type="entry name" value="S-adenosyl-L-methionine-dependent methyltransferases"/>
    <property type="match status" value="1"/>
</dbReference>
<protein>
    <submittedName>
        <fullName evidence="1">Methyltransferase type 12</fullName>
    </submittedName>
</protein>
<dbReference type="RefSeq" id="WP_071969861.1">
    <property type="nucleotide sequence ID" value="NZ_CP018076.1"/>
</dbReference>
<dbReference type="Proteomes" id="UP000181897">
    <property type="component" value="Chromosome"/>
</dbReference>
<dbReference type="GO" id="GO:0008168">
    <property type="term" value="F:methyltransferase activity"/>
    <property type="evidence" value="ECO:0007669"/>
    <property type="project" value="UniProtKB-KW"/>
</dbReference>
<dbReference type="KEGG" id="suam:BOO69_02090"/>
<dbReference type="PANTHER" id="PTHR43861:SF1">
    <property type="entry name" value="TRANS-ACONITATE 2-METHYLTRANSFERASE"/>
    <property type="match status" value="1"/>
</dbReference>
<dbReference type="GO" id="GO:0032259">
    <property type="term" value="P:methylation"/>
    <property type="evidence" value="ECO:0007669"/>
    <property type="project" value="UniProtKB-KW"/>
</dbReference>
<dbReference type="InterPro" id="IPR029063">
    <property type="entry name" value="SAM-dependent_MTases_sf"/>
</dbReference>
<dbReference type="Pfam" id="PF13489">
    <property type="entry name" value="Methyltransf_23"/>
    <property type="match status" value="1"/>
</dbReference>
<accession>A0A1J0WDE2</accession>
<keyword evidence="1" id="KW-0808">Transferase</keyword>
<dbReference type="EMBL" id="CP018076">
    <property type="protein sequence ID" value="APE42337.1"/>
    <property type="molecule type" value="Genomic_DNA"/>
</dbReference>
<dbReference type="OrthoDB" id="5642573at2"/>
<evidence type="ECO:0000313" key="1">
    <source>
        <dbReference type="EMBL" id="APE42337.1"/>
    </source>
</evidence>
<proteinExistence type="predicted"/>
<sequence length="207" mass="22337">MKPSKKFWDDIADKYARQPIKDEAAYAQTLDRVRAHLRPQDRVLEVGCGTGSTALKLAGDAAHIHATDLSPRMIEIAQAKARTQAVENVTFASMAVGRRVQADGPFDVVMGMNLLHLVEDLEGVLAGLAEQTAKGGLLITKTACLAEMGRFWRLLLPVMQAIGKAPHVSFLSIAGLEGAIEAAGFEIIETGTYPVSPPSRFVVARRC</sequence>
<dbReference type="AlphaFoldDB" id="A0A1J0WDE2"/>
<organism evidence="1 2">
    <name type="scientific">Sulfitobacter alexandrii</name>
    <dbReference type="NCBI Taxonomy" id="1917485"/>
    <lineage>
        <taxon>Bacteria</taxon>
        <taxon>Pseudomonadati</taxon>
        <taxon>Pseudomonadota</taxon>
        <taxon>Alphaproteobacteria</taxon>
        <taxon>Rhodobacterales</taxon>
        <taxon>Roseobacteraceae</taxon>
        <taxon>Sulfitobacter</taxon>
    </lineage>
</organism>
<dbReference type="CDD" id="cd02440">
    <property type="entry name" value="AdoMet_MTases"/>
    <property type="match status" value="1"/>
</dbReference>